<dbReference type="InterPro" id="IPR013758">
    <property type="entry name" value="Topo_IIA_A/C_ab"/>
</dbReference>
<evidence type="ECO:0000256" key="2">
    <source>
        <dbReference type="ARBA" id="ARBA00001946"/>
    </source>
</evidence>
<dbReference type="PANTHER" id="PTHR10169">
    <property type="entry name" value="DNA TOPOISOMERASE/GYRASE"/>
    <property type="match status" value="1"/>
</dbReference>
<dbReference type="AlphaFoldDB" id="A0A8S9N4D7"/>
<dbReference type="Pfam" id="PF00521">
    <property type="entry name" value="DNA_topoisoIV"/>
    <property type="match status" value="1"/>
</dbReference>
<keyword evidence="8" id="KW-0413">Isomerase</keyword>
<dbReference type="EMBL" id="QGKX02002183">
    <property type="protein sequence ID" value="KAF3488582.1"/>
    <property type="molecule type" value="Genomic_DNA"/>
</dbReference>
<dbReference type="GO" id="GO:0000819">
    <property type="term" value="P:sister chromatid segregation"/>
    <property type="evidence" value="ECO:0007669"/>
    <property type="project" value="TreeGrafter"/>
</dbReference>
<evidence type="ECO:0000256" key="6">
    <source>
        <dbReference type="ARBA" id="ARBA00023029"/>
    </source>
</evidence>
<dbReference type="PANTHER" id="PTHR10169:SF38">
    <property type="entry name" value="DNA TOPOISOMERASE 2"/>
    <property type="match status" value="1"/>
</dbReference>
<comment type="cofactor">
    <cofactor evidence="2">
        <name>Mg(2+)</name>
        <dbReference type="ChEBI" id="CHEBI:18420"/>
    </cofactor>
</comment>
<feature type="domain" description="Topo IIA-type catalytic" evidence="11">
    <location>
        <begin position="8"/>
        <end position="106"/>
    </location>
</feature>
<dbReference type="PROSITE" id="PS52040">
    <property type="entry name" value="TOPO_IIA"/>
    <property type="match status" value="1"/>
</dbReference>
<comment type="caution">
    <text evidence="12">The sequence shown here is derived from an EMBL/GenBank/DDBJ whole genome shotgun (WGS) entry which is preliminary data.</text>
</comment>
<dbReference type="GO" id="GO:0005524">
    <property type="term" value="F:ATP binding"/>
    <property type="evidence" value="ECO:0007669"/>
    <property type="project" value="UniProtKB-KW"/>
</dbReference>
<evidence type="ECO:0000256" key="3">
    <source>
        <dbReference type="ARBA" id="ARBA00012895"/>
    </source>
</evidence>
<comment type="caution">
    <text evidence="9">Lacks conserved residue(s) required for the propagation of feature annotation.</text>
</comment>
<evidence type="ECO:0000256" key="7">
    <source>
        <dbReference type="ARBA" id="ARBA00023125"/>
    </source>
</evidence>
<dbReference type="Proteomes" id="UP000712600">
    <property type="component" value="Unassembled WGS sequence"/>
</dbReference>
<dbReference type="GO" id="GO:0005634">
    <property type="term" value="C:nucleus"/>
    <property type="evidence" value="ECO:0007669"/>
    <property type="project" value="TreeGrafter"/>
</dbReference>
<proteinExistence type="predicted"/>
<dbReference type="GO" id="GO:0006265">
    <property type="term" value="P:DNA topological change"/>
    <property type="evidence" value="ECO:0007669"/>
    <property type="project" value="InterPro"/>
</dbReference>
<evidence type="ECO:0000256" key="10">
    <source>
        <dbReference type="SAM" id="MobiDB-lite"/>
    </source>
</evidence>
<evidence type="ECO:0000256" key="9">
    <source>
        <dbReference type="PROSITE-ProRule" id="PRU01384"/>
    </source>
</evidence>
<dbReference type="InterPro" id="IPR002205">
    <property type="entry name" value="Topo_IIA_dom_A"/>
</dbReference>
<accession>A0A8S9N4D7</accession>
<organism evidence="12 13">
    <name type="scientific">Brassica cretica</name>
    <name type="common">Mustard</name>
    <dbReference type="NCBI Taxonomy" id="69181"/>
    <lineage>
        <taxon>Eukaryota</taxon>
        <taxon>Viridiplantae</taxon>
        <taxon>Streptophyta</taxon>
        <taxon>Embryophyta</taxon>
        <taxon>Tracheophyta</taxon>
        <taxon>Spermatophyta</taxon>
        <taxon>Magnoliopsida</taxon>
        <taxon>eudicotyledons</taxon>
        <taxon>Gunneridae</taxon>
        <taxon>Pentapetalae</taxon>
        <taxon>rosids</taxon>
        <taxon>malvids</taxon>
        <taxon>Brassicales</taxon>
        <taxon>Brassicaceae</taxon>
        <taxon>Brassiceae</taxon>
        <taxon>Brassica</taxon>
    </lineage>
</organism>
<keyword evidence="4" id="KW-0547">Nucleotide-binding</keyword>
<keyword evidence="5" id="KW-0067">ATP-binding</keyword>
<keyword evidence="6" id="KW-0799">Topoisomerase</keyword>
<feature type="region of interest" description="Disordered" evidence="10">
    <location>
        <begin position="81"/>
        <end position="106"/>
    </location>
</feature>
<dbReference type="GO" id="GO:0000712">
    <property type="term" value="P:resolution of meiotic recombination intermediates"/>
    <property type="evidence" value="ECO:0007669"/>
    <property type="project" value="TreeGrafter"/>
</dbReference>
<keyword evidence="7 9" id="KW-0238">DNA-binding</keyword>
<dbReference type="EC" id="5.6.2.2" evidence="3"/>
<dbReference type="SUPFAM" id="SSF56719">
    <property type="entry name" value="Type II DNA topoisomerase"/>
    <property type="match status" value="1"/>
</dbReference>
<dbReference type="GO" id="GO:0003677">
    <property type="term" value="F:DNA binding"/>
    <property type="evidence" value="ECO:0007669"/>
    <property type="project" value="UniProtKB-UniRule"/>
</dbReference>
<protein>
    <recommendedName>
        <fullName evidence="3">DNA topoisomerase (ATP-hydrolyzing)</fullName>
        <ecNumber evidence="3">5.6.2.2</ecNumber>
    </recommendedName>
</protein>
<name>A0A8S9N4D7_BRACR</name>
<reference evidence="12" key="1">
    <citation type="submission" date="2019-12" db="EMBL/GenBank/DDBJ databases">
        <title>Genome sequencing and annotation of Brassica cretica.</title>
        <authorList>
            <person name="Studholme D.J."/>
            <person name="Sarris P."/>
        </authorList>
    </citation>
    <scope>NUCLEOTIDE SEQUENCE</scope>
    <source>
        <strain evidence="12">PFS-109/04</strain>
        <tissue evidence="12">Leaf</tissue>
    </source>
</reference>
<dbReference type="InterPro" id="IPR050634">
    <property type="entry name" value="DNA_Topoisomerase_II"/>
</dbReference>
<feature type="compositionally biased region" description="Acidic residues" evidence="10">
    <location>
        <begin position="95"/>
        <end position="106"/>
    </location>
</feature>
<dbReference type="GO" id="GO:0003918">
    <property type="term" value="F:DNA topoisomerase type II (double strand cut, ATP-hydrolyzing) activity"/>
    <property type="evidence" value="ECO:0007669"/>
    <property type="project" value="UniProtKB-EC"/>
</dbReference>
<evidence type="ECO:0000256" key="4">
    <source>
        <dbReference type="ARBA" id="ARBA00022741"/>
    </source>
</evidence>
<sequence>MADLQRSIPSMVDGLKPGQRKIPFCSFKWNFIKATKVAQFSGYVTEHSAYHHSGLVLIMRKKVRSRVLRLWPLKLLQRGLKKQRGKHMRYVPSDSESESANDEDDE</sequence>
<evidence type="ECO:0000313" key="12">
    <source>
        <dbReference type="EMBL" id="KAF3488582.1"/>
    </source>
</evidence>
<gene>
    <name evidence="12" type="ORF">F2Q69_00057591</name>
</gene>
<evidence type="ECO:0000256" key="5">
    <source>
        <dbReference type="ARBA" id="ARBA00022840"/>
    </source>
</evidence>
<evidence type="ECO:0000259" key="11">
    <source>
        <dbReference type="PROSITE" id="PS52040"/>
    </source>
</evidence>
<dbReference type="Gene3D" id="3.90.199.10">
    <property type="entry name" value="Topoisomerase II, domain 5"/>
    <property type="match status" value="1"/>
</dbReference>
<dbReference type="InterPro" id="IPR013760">
    <property type="entry name" value="Topo_IIA-like_dom_sf"/>
</dbReference>
<evidence type="ECO:0000256" key="8">
    <source>
        <dbReference type="ARBA" id="ARBA00023235"/>
    </source>
</evidence>
<evidence type="ECO:0000256" key="1">
    <source>
        <dbReference type="ARBA" id="ARBA00000185"/>
    </source>
</evidence>
<comment type="catalytic activity">
    <reaction evidence="1">
        <text>ATP-dependent breakage, passage and rejoining of double-stranded DNA.</text>
        <dbReference type="EC" id="5.6.2.2"/>
    </reaction>
</comment>
<evidence type="ECO:0000313" key="13">
    <source>
        <dbReference type="Proteomes" id="UP000712600"/>
    </source>
</evidence>